<dbReference type="AlphaFoldDB" id="A0A2D1KRL2"/>
<dbReference type="SUPFAM" id="SSF54211">
    <property type="entry name" value="Ribosomal protein S5 domain 2-like"/>
    <property type="match status" value="1"/>
</dbReference>
<dbReference type="GO" id="GO:0005829">
    <property type="term" value="C:cytosol"/>
    <property type="evidence" value="ECO:0007669"/>
    <property type="project" value="TreeGrafter"/>
</dbReference>
<dbReference type="InterPro" id="IPR019741">
    <property type="entry name" value="Galactokinase_CS"/>
</dbReference>
<dbReference type="EMBL" id="CP017697">
    <property type="protein sequence ID" value="ATO44767.1"/>
    <property type="molecule type" value="Genomic_DNA"/>
</dbReference>
<reference evidence="3 4" key="1">
    <citation type="submission" date="2016-10" db="EMBL/GenBank/DDBJ databases">
        <title>The whole genome sequencing and assembly of L. cotyniformis subsp. torquens DSM 20004 strain.</title>
        <authorList>
            <person name="Park M.-K."/>
            <person name="Lee Y.-J."/>
            <person name="Yi H."/>
            <person name="Bahn Y.-S."/>
            <person name="Kim J.F."/>
            <person name="Lee D.-W."/>
        </authorList>
    </citation>
    <scope>NUCLEOTIDE SEQUENCE [LARGE SCALE GENOMIC DNA]</scope>
    <source>
        <strain evidence="3 4">DSM 20004</strain>
    </source>
</reference>
<evidence type="ECO:0000313" key="3">
    <source>
        <dbReference type="EMBL" id="ATO44767.1"/>
    </source>
</evidence>
<dbReference type="InterPro" id="IPR020568">
    <property type="entry name" value="Ribosomal_Su5_D2-typ_SF"/>
</dbReference>
<gene>
    <name evidence="3" type="ORF">LC20004_13040</name>
</gene>
<keyword evidence="4" id="KW-1185">Reference proteome</keyword>
<organism evidence="3 4">
    <name type="scientific">Loigolactobacillus coryniformis subsp. torquens DSM 20004 = KCTC 3535</name>
    <dbReference type="NCBI Taxonomy" id="1423822"/>
    <lineage>
        <taxon>Bacteria</taxon>
        <taxon>Bacillati</taxon>
        <taxon>Bacillota</taxon>
        <taxon>Bacilli</taxon>
        <taxon>Lactobacillales</taxon>
        <taxon>Lactobacillaceae</taxon>
        <taxon>Loigolactobacillus</taxon>
    </lineage>
</organism>
<dbReference type="Pfam" id="PF10509">
    <property type="entry name" value="GalKase_gal_bdg"/>
    <property type="match status" value="1"/>
</dbReference>
<dbReference type="GO" id="GO:0005524">
    <property type="term" value="F:ATP binding"/>
    <property type="evidence" value="ECO:0007669"/>
    <property type="project" value="UniProtKB-KW"/>
</dbReference>
<dbReference type="InterPro" id="IPR019539">
    <property type="entry name" value="GalKase_N"/>
</dbReference>
<dbReference type="InterPro" id="IPR000705">
    <property type="entry name" value="Galactokinase"/>
</dbReference>
<dbReference type="KEGG" id="lcy:LC20004_13040"/>
<dbReference type="InterPro" id="IPR014721">
    <property type="entry name" value="Ribsml_uS5_D2-typ_fold_subgr"/>
</dbReference>
<dbReference type="GO" id="GO:0004335">
    <property type="term" value="F:galactokinase activity"/>
    <property type="evidence" value="ECO:0007669"/>
    <property type="project" value="InterPro"/>
</dbReference>
<dbReference type="Gene3D" id="3.30.230.10">
    <property type="match status" value="1"/>
</dbReference>
<dbReference type="PRINTS" id="PR00473">
    <property type="entry name" value="GALCTOKINASE"/>
</dbReference>
<sequence length="104" mass="11712">MNTSDLKQEFTKAFDTKPERIFFSPGRINLIGEHTDYNGGHVFPCAITIGTYGVYAPRTDTTVRMYSANIPDAGIVTFDVNDLSYDKAAGWTNYPKKLSKIYDF</sequence>
<keyword evidence="2" id="KW-0067">ATP-binding</keyword>
<evidence type="ECO:0000256" key="2">
    <source>
        <dbReference type="ARBA" id="ARBA00022840"/>
    </source>
</evidence>
<name>A0A2D1KRL2_9LACO</name>
<dbReference type="PANTHER" id="PTHR10457">
    <property type="entry name" value="MEVALONATE KINASE/GALACTOKINASE"/>
    <property type="match status" value="1"/>
</dbReference>
<accession>A0A2D1KRL2</accession>
<evidence type="ECO:0000256" key="1">
    <source>
        <dbReference type="ARBA" id="ARBA00022741"/>
    </source>
</evidence>
<dbReference type="PROSITE" id="PS00106">
    <property type="entry name" value="GALACTOKINASE"/>
    <property type="match status" value="1"/>
</dbReference>
<proteinExistence type="predicted"/>
<dbReference type="GO" id="GO:0006012">
    <property type="term" value="P:galactose metabolic process"/>
    <property type="evidence" value="ECO:0007669"/>
    <property type="project" value="InterPro"/>
</dbReference>
<evidence type="ECO:0000313" key="4">
    <source>
        <dbReference type="Proteomes" id="UP000223559"/>
    </source>
</evidence>
<dbReference type="Proteomes" id="UP000223559">
    <property type="component" value="Chromosome"/>
</dbReference>
<keyword evidence="1" id="KW-0547">Nucleotide-binding</keyword>
<protein>
    <submittedName>
        <fullName evidence="3">Uncharacterized protein</fullName>
    </submittedName>
</protein>
<dbReference type="PANTHER" id="PTHR10457:SF7">
    <property type="entry name" value="GALACTOKINASE-RELATED"/>
    <property type="match status" value="1"/>
</dbReference>